<organism evidence="1 2">
    <name type="scientific">Lentiprolixibacter aurantiacus</name>
    <dbReference type="NCBI Taxonomy" id="2993939"/>
    <lineage>
        <taxon>Bacteria</taxon>
        <taxon>Pseudomonadati</taxon>
        <taxon>Bacteroidota</taxon>
        <taxon>Flavobacteriia</taxon>
        <taxon>Flavobacteriales</taxon>
        <taxon>Flavobacteriaceae</taxon>
        <taxon>Lentiprolixibacter</taxon>
    </lineage>
</organism>
<dbReference type="AlphaFoldDB" id="A0AAE3MLN1"/>
<proteinExistence type="predicted"/>
<evidence type="ECO:0000313" key="1">
    <source>
        <dbReference type="EMBL" id="MCX2719719.1"/>
    </source>
</evidence>
<name>A0AAE3MLN1_9FLAO</name>
<keyword evidence="2" id="KW-1185">Reference proteome</keyword>
<accession>A0AAE3MLN1</accession>
<dbReference type="Proteomes" id="UP001207116">
    <property type="component" value="Unassembled WGS sequence"/>
</dbReference>
<evidence type="ECO:0000313" key="2">
    <source>
        <dbReference type="Proteomes" id="UP001207116"/>
    </source>
</evidence>
<dbReference type="RefSeq" id="WP_266012613.1">
    <property type="nucleotide sequence ID" value="NZ_JAPFQP010000002.1"/>
</dbReference>
<protein>
    <submittedName>
        <fullName evidence="1">Uncharacterized protein</fullName>
    </submittedName>
</protein>
<dbReference type="EMBL" id="JAPFQP010000002">
    <property type="protein sequence ID" value="MCX2719719.1"/>
    <property type="molecule type" value="Genomic_DNA"/>
</dbReference>
<gene>
    <name evidence="1" type="ORF">OO016_08895</name>
</gene>
<sequence>MYPIEVGKKKDEQTQHKGTELLITLRVDAAKLYKIEHTSREDINAYCHLSDTNPPESHKEEHIEHFESLVEPGQQVRWIAKPGDPKSEFTVSVESVVHAHYKKNKLDKAREENFFNAIAICSSDGEIVRAKVNEGFESGTWVYIYDLNFNIRKEGKKLRSYSIDPRLKIEL</sequence>
<comment type="caution">
    <text evidence="1">The sequence shown here is derived from an EMBL/GenBank/DDBJ whole genome shotgun (WGS) entry which is preliminary data.</text>
</comment>
<reference evidence="1" key="1">
    <citation type="submission" date="2022-11" db="EMBL/GenBank/DDBJ databases">
        <title>The characterization of three novel Bacteroidetes species and genomic analysis of their roles in tidal elemental geochemical cycles.</title>
        <authorList>
            <person name="Ma K.-J."/>
        </authorList>
    </citation>
    <scope>NUCLEOTIDE SEQUENCE</scope>
    <source>
        <strain evidence="1">M415</strain>
    </source>
</reference>